<dbReference type="RefSeq" id="WP_345195095.1">
    <property type="nucleotide sequence ID" value="NZ_BAABFL010000129.1"/>
</dbReference>
<feature type="signal peptide" evidence="2">
    <location>
        <begin position="1"/>
        <end position="20"/>
    </location>
</feature>
<dbReference type="SUPFAM" id="SSF52266">
    <property type="entry name" value="SGNH hydrolase"/>
    <property type="match status" value="1"/>
</dbReference>
<evidence type="ECO:0000313" key="4">
    <source>
        <dbReference type="Proteomes" id="UP001500604"/>
    </source>
</evidence>
<dbReference type="CDD" id="cd01846">
    <property type="entry name" value="fatty_acyltransferase_like"/>
    <property type="match status" value="1"/>
</dbReference>
<evidence type="ECO:0000313" key="3">
    <source>
        <dbReference type="EMBL" id="GAA4649301.1"/>
    </source>
</evidence>
<dbReference type="GO" id="GO:0016787">
    <property type="term" value="F:hydrolase activity"/>
    <property type="evidence" value="ECO:0007669"/>
    <property type="project" value="UniProtKB-KW"/>
</dbReference>
<dbReference type="PANTHER" id="PTHR45642:SF139">
    <property type="entry name" value="SGNH HYDROLASE-TYPE ESTERASE DOMAIN-CONTAINING PROTEIN"/>
    <property type="match status" value="1"/>
</dbReference>
<keyword evidence="4" id="KW-1185">Reference proteome</keyword>
<reference evidence="4" key="1">
    <citation type="journal article" date="2019" name="Int. J. Syst. Evol. Microbiol.">
        <title>The Global Catalogue of Microorganisms (GCM) 10K type strain sequencing project: providing services to taxonomists for standard genome sequencing and annotation.</title>
        <authorList>
            <consortium name="The Broad Institute Genomics Platform"/>
            <consortium name="The Broad Institute Genome Sequencing Center for Infectious Disease"/>
            <person name="Wu L."/>
            <person name="Ma J."/>
        </authorList>
    </citation>
    <scope>NUCLEOTIDE SEQUENCE [LARGE SCALE GENOMIC DNA]</scope>
    <source>
        <strain evidence="4">JCM 17805</strain>
    </source>
</reference>
<organism evidence="3 4">
    <name type="scientific">Kistimonas scapharcae</name>
    <dbReference type="NCBI Taxonomy" id="1036133"/>
    <lineage>
        <taxon>Bacteria</taxon>
        <taxon>Pseudomonadati</taxon>
        <taxon>Pseudomonadota</taxon>
        <taxon>Gammaproteobacteria</taxon>
        <taxon>Oceanospirillales</taxon>
        <taxon>Endozoicomonadaceae</taxon>
        <taxon>Kistimonas</taxon>
    </lineage>
</organism>
<protein>
    <submittedName>
        <fullName evidence="3">SGNH/GDSL hydrolase family protein</fullName>
    </submittedName>
</protein>
<comment type="caution">
    <text evidence="3">The sequence shown here is derived from an EMBL/GenBank/DDBJ whole genome shotgun (WGS) entry which is preliminary data.</text>
</comment>
<dbReference type="EMBL" id="BAABFL010000129">
    <property type="protein sequence ID" value="GAA4649301.1"/>
    <property type="molecule type" value="Genomic_DNA"/>
</dbReference>
<proteinExistence type="predicted"/>
<name>A0ABP8V087_9GAMM</name>
<sequence length="328" mass="37407">MQRFFLLLTLITCLLGQVHASEDLTIQRLVVFGDSLSDQGKLHDKVNGAMPISPPYWKGRFSNGPVWTDILAKTYPLVNEAEGGASAVNYRRFSSDIKYKVANHLENEIDQFLEKSSFRPDDLVIIWIGGNDYLTYHWTRPEDIERVILEQVIQIRRIERLGAKHILAINLPDMGMSPIANKEGVAQRMSDVTEYHNTRMKMVFDQAFSPDTVQIFDAASIFDHFMASPEDYGFQHTREACYTGDYWGIPWSQSAEALASNPDDGEQALMRSLTATTQLTSTPSYRGLWTPTPNCDGYVYMDAIHPTHSAHQQSAKYLDTYIRLHYRQ</sequence>
<dbReference type="PANTHER" id="PTHR45642">
    <property type="entry name" value="GDSL ESTERASE/LIPASE EXL3"/>
    <property type="match status" value="1"/>
</dbReference>
<keyword evidence="1 2" id="KW-0732">Signal</keyword>
<evidence type="ECO:0000256" key="1">
    <source>
        <dbReference type="ARBA" id="ARBA00022729"/>
    </source>
</evidence>
<dbReference type="Proteomes" id="UP001500604">
    <property type="component" value="Unassembled WGS sequence"/>
</dbReference>
<evidence type="ECO:0000256" key="2">
    <source>
        <dbReference type="SAM" id="SignalP"/>
    </source>
</evidence>
<gene>
    <name evidence="3" type="ORF">GCM10023116_15750</name>
</gene>
<dbReference type="InterPro" id="IPR036514">
    <property type="entry name" value="SGNH_hydro_sf"/>
</dbReference>
<dbReference type="InterPro" id="IPR001087">
    <property type="entry name" value="GDSL"/>
</dbReference>
<feature type="chain" id="PRO_5046498513" evidence="2">
    <location>
        <begin position="21"/>
        <end position="328"/>
    </location>
</feature>
<accession>A0ABP8V087</accession>
<keyword evidence="3" id="KW-0378">Hydrolase</keyword>
<dbReference type="Gene3D" id="3.40.50.1110">
    <property type="entry name" value="SGNH hydrolase"/>
    <property type="match status" value="1"/>
</dbReference>
<dbReference type="Pfam" id="PF00657">
    <property type="entry name" value="Lipase_GDSL"/>
    <property type="match status" value="1"/>
</dbReference>
<dbReference type="InterPro" id="IPR050592">
    <property type="entry name" value="GDSL_lipolytic_enzyme"/>
</dbReference>